<feature type="domain" description="Chorismate mutase" evidence="4">
    <location>
        <begin position="5"/>
        <end position="96"/>
    </location>
</feature>
<evidence type="ECO:0000256" key="3">
    <source>
        <dbReference type="PIRSR" id="PIRSR029775-1"/>
    </source>
</evidence>
<feature type="binding site" evidence="3">
    <location>
        <position position="43"/>
    </location>
    <ligand>
        <name>substrate</name>
    </ligand>
</feature>
<reference evidence="5 6" key="1">
    <citation type="journal article" date="2016" name="Syst. Appl. Microbiol.">
        <title>Pararhizobium polonicum sp. nov. isolated from tumors on stone fruit rootstocks.</title>
        <authorList>
            <person name="Pulawska J."/>
            <person name="Kuzmanovic N."/>
            <person name="Willems A."/>
            <person name="Pothier J.F."/>
        </authorList>
    </citation>
    <scope>NUCLEOTIDE SEQUENCE [LARGE SCALE GENOMIC DNA]</scope>
    <source>
        <strain evidence="5 6">F5.1</strain>
    </source>
</reference>
<dbReference type="PROSITE" id="PS51168">
    <property type="entry name" value="CHORISMATE_MUT_2"/>
    <property type="match status" value="1"/>
</dbReference>
<dbReference type="PATRIC" id="fig|1612624.7.peg.550"/>
<evidence type="ECO:0000259" key="4">
    <source>
        <dbReference type="PROSITE" id="PS51168"/>
    </source>
</evidence>
<evidence type="ECO:0000313" key="5">
    <source>
        <dbReference type="EMBL" id="OBZ96669.1"/>
    </source>
</evidence>
<dbReference type="NCBIfam" id="TIGR01803">
    <property type="entry name" value="CM-like"/>
    <property type="match status" value="1"/>
</dbReference>
<dbReference type="GO" id="GO:0016835">
    <property type="term" value="F:carbon-oxygen lyase activity"/>
    <property type="evidence" value="ECO:0007669"/>
    <property type="project" value="InterPro"/>
</dbReference>
<comment type="caution">
    <text evidence="5">The sequence shown here is derived from an EMBL/GenBank/DDBJ whole genome shotgun (WGS) entry which is preliminary data.</text>
</comment>
<dbReference type="STRING" id="1612624.ADU59_02660"/>
<dbReference type="RefSeq" id="WP_068951404.1">
    <property type="nucleotide sequence ID" value="NZ_LGLV01000004.1"/>
</dbReference>
<evidence type="ECO:0000256" key="2">
    <source>
        <dbReference type="ARBA" id="ARBA00023235"/>
    </source>
</evidence>
<dbReference type="InterPro" id="IPR036263">
    <property type="entry name" value="Chorismate_II_sf"/>
</dbReference>
<dbReference type="GO" id="GO:0004106">
    <property type="term" value="F:chorismate mutase activity"/>
    <property type="evidence" value="ECO:0007669"/>
    <property type="project" value="UniProtKB-EC"/>
</dbReference>
<organism evidence="5 6">
    <name type="scientific">Pararhizobium polonicum</name>
    <dbReference type="NCBI Taxonomy" id="1612624"/>
    <lineage>
        <taxon>Bacteria</taxon>
        <taxon>Pseudomonadati</taxon>
        <taxon>Pseudomonadota</taxon>
        <taxon>Alphaproteobacteria</taxon>
        <taxon>Hyphomicrobiales</taxon>
        <taxon>Rhizobiaceae</taxon>
        <taxon>Rhizobium/Agrobacterium group</taxon>
        <taxon>Pararhizobium</taxon>
    </lineage>
</organism>
<proteinExistence type="predicted"/>
<sequence length="101" mass="11434">MQKSPADCASMADIRAEIDRLDKALMSLFAERWTYIERAAEIKKPAGLKADIPPRVDEVRRNARKNAEAAGLDPDFYEDIWARLIQHSIVHEQAVLGETDI</sequence>
<dbReference type="EMBL" id="LGLV01000004">
    <property type="protein sequence ID" value="OBZ96669.1"/>
    <property type="molecule type" value="Genomic_DNA"/>
</dbReference>
<dbReference type="SUPFAM" id="SSF48600">
    <property type="entry name" value="Chorismate mutase II"/>
    <property type="match status" value="1"/>
</dbReference>
<dbReference type="PIRSF" id="PIRSF029775">
    <property type="entry name" value="Isochor_pyr_lyas"/>
    <property type="match status" value="1"/>
</dbReference>
<dbReference type="Pfam" id="PF01817">
    <property type="entry name" value="CM_2"/>
    <property type="match status" value="1"/>
</dbReference>
<feature type="binding site" evidence="3">
    <location>
        <position position="92"/>
    </location>
    <ligand>
        <name>substrate</name>
    </ligand>
</feature>
<dbReference type="InterPro" id="IPR002701">
    <property type="entry name" value="CM_II_prokaryot"/>
</dbReference>
<dbReference type="EC" id="5.4.99.5" evidence="1"/>
<dbReference type="InterPro" id="IPR051331">
    <property type="entry name" value="Chorismate_mutase-related"/>
</dbReference>
<name>A0A1C7P5Y6_9HYPH</name>
<dbReference type="PANTHER" id="PTHR38041:SF1">
    <property type="entry name" value="CHORISMATE MUTASE"/>
    <property type="match status" value="1"/>
</dbReference>
<dbReference type="InterPro" id="IPR008241">
    <property type="entry name" value="Isochorismate_pyruvate-lyase"/>
</dbReference>
<evidence type="ECO:0000313" key="6">
    <source>
        <dbReference type="Proteomes" id="UP000093111"/>
    </source>
</evidence>
<dbReference type="Gene3D" id="1.20.59.10">
    <property type="entry name" value="Chorismate mutase"/>
    <property type="match status" value="1"/>
</dbReference>
<dbReference type="SMART" id="SM00830">
    <property type="entry name" value="CM_2"/>
    <property type="match status" value="1"/>
</dbReference>
<feature type="binding site" evidence="3">
    <location>
        <position position="32"/>
    </location>
    <ligand>
        <name>substrate</name>
    </ligand>
</feature>
<feature type="binding site" evidence="3">
    <location>
        <position position="15"/>
    </location>
    <ligand>
        <name>substrate</name>
    </ligand>
</feature>
<keyword evidence="2" id="KW-0413">Isomerase</keyword>
<dbReference type="InterPro" id="IPR036979">
    <property type="entry name" value="CM_dom_sf"/>
</dbReference>
<dbReference type="Proteomes" id="UP000093111">
    <property type="component" value="Unassembled WGS sequence"/>
</dbReference>
<keyword evidence="6" id="KW-1185">Reference proteome</keyword>
<accession>A0A1C7P5Y6</accession>
<protein>
    <recommendedName>
        <fullName evidence="1">chorismate mutase</fullName>
        <ecNumber evidence="1">5.4.99.5</ecNumber>
    </recommendedName>
</protein>
<gene>
    <name evidence="5" type="ORF">ADU59_02660</name>
</gene>
<dbReference type="GO" id="GO:0009697">
    <property type="term" value="P:salicylic acid biosynthetic process"/>
    <property type="evidence" value="ECO:0007669"/>
    <property type="project" value="InterPro"/>
</dbReference>
<dbReference type="GO" id="GO:0046417">
    <property type="term" value="P:chorismate metabolic process"/>
    <property type="evidence" value="ECO:0007669"/>
    <property type="project" value="InterPro"/>
</dbReference>
<evidence type="ECO:0000256" key="1">
    <source>
        <dbReference type="ARBA" id="ARBA00012404"/>
    </source>
</evidence>
<dbReference type="AlphaFoldDB" id="A0A1C7P5Y6"/>
<dbReference type="PANTHER" id="PTHR38041">
    <property type="entry name" value="CHORISMATE MUTASE"/>
    <property type="match status" value="1"/>
</dbReference>
<dbReference type="OrthoDB" id="514491at2"/>